<evidence type="ECO:0000256" key="15">
    <source>
        <dbReference type="ARBA" id="ARBA00023268"/>
    </source>
</evidence>
<dbReference type="PANTHER" id="PTHR42945">
    <property type="entry name" value="HISTIDINE BIOSYNTHESIS BIFUNCTIONAL PROTEIN"/>
    <property type="match status" value="1"/>
</dbReference>
<dbReference type="SUPFAM" id="SSF141734">
    <property type="entry name" value="HisI-like"/>
    <property type="match status" value="1"/>
</dbReference>
<dbReference type="InterPro" id="IPR021130">
    <property type="entry name" value="PRib-ATP_PPHydrolase-like"/>
</dbReference>
<keyword evidence="14 16" id="KW-0368">Histidine biosynthesis</keyword>
<dbReference type="EC" id="3.5.4.19" evidence="16"/>
<dbReference type="NCBIfam" id="NF002747">
    <property type="entry name" value="PRK02759.1"/>
    <property type="match status" value="1"/>
</dbReference>
<evidence type="ECO:0000256" key="9">
    <source>
        <dbReference type="ARBA" id="ARBA00022490"/>
    </source>
</evidence>
<dbReference type="NCBIfam" id="TIGR03188">
    <property type="entry name" value="histidine_hisI"/>
    <property type="match status" value="1"/>
</dbReference>
<comment type="pathway">
    <text evidence="5 16">Amino-acid biosynthesis; L-histidine biosynthesis; L-histidine from 5-phospho-alpha-D-ribose 1-diphosphate: step 2/9.</text>
</comment>
<sequence length="211" mass="22432">MNFDPETLAWDKMDGLLPAIVQDAATGLTLMLGYMDRAALAATQESGLVTFFSRSKGRLWRKGETSGNVLRLVELRADCDADALLVLAEPAGPTCHTGTDSCFGGEAPGAGWLGTLEKIVAARAAASPDKSYTASLLSHGPAKAAQKVGEEGVEVALAAVSRDEDGLAEEAADLLFHLLVTLKSRDVPLETVLEKLRNRHKPMRTSEEQTA</sequence>
<evidence type="ECO:0000256" key="5">
    <source>
        <dbReference type="ARBA" id="ARBA00005204"/>
    </source>
</evidence>
<keyword evidence="10 16" id="KW-0028">Amino-acid biosynthesis</keyword>
<evidence type="ECO:0000256" key="7">
    <source>
        <dbReference type="ARBA" id="ARBA00008299"/>
    </source>
</evidence>
<comment type="catalytic activity">
    <reaction evidence="1 16">
        <text>1-(5-phospho-beta-D-ribosyl)-5'-AMP + H2O = 1-(5-phospho-beta-D-ribosyl)-5-[(5-phospho-beta-D-ribosylamino)methylideneamino]imidazole-4-carboxamide</text>
        <dbReference type="Rhea" id="RHEA:20049"/>
        <dbReference type="ChEBI" id="CHEBI:15377"/>
        <dbReference type="ChEBI" id="CHEBI:58435"/>
        <dbReference type="ChEBI" id="CHEBI:59457"/>
        <dbReference type="EC" id="3.5.4.19"/>
    </reaction>
</comment>
<evidence type="ECO:0000256" key="13">
    <source>
        <dbReference type="ARBA" id="ARBA00022840"/>
    </source>
</evidence>
<dbReference type="Proteomes" id="UP001424459">
    <property type="component" value="Unassembled WGS sequence"/>
</dbReference>
<comment type="similarity">
    <text evidence="7 16">In the N-terminal section; belongs to the PRA-CH family.</text>
</comment>
<comment type="similarity">
    <text evidence="8">Belongs to the PRA-PH family.</text>
</comment>
<dbReference type="RefSeq" id="WP_344697131.1">
    <property type="nucleotide sequence ID" value="NZ_BAABBR010000001.1"/>
</dbReference>
<evidence type="ECO:0000256" key="6">
    <source>
        <dbReference type="ARBA" id="ARBA00007731"/>
    </source>
</evidence>
<keyword evidence="19" id="KW-1185">Reference proteome</keyword>
<evidence type="ECO:0000256" key="8">
    <source>
        <dbReference type="ARBA" id="ARBA00009392"/>
    </source>
</evidence>
<evidence type="ECO:0000256" key="11">
    <source>
        <dbReference type="ARBA" id="ARBA00022741"/>
    </source>
</evidence>
<comment type="similarity">
    <text evidence="6 16">In the C-terminal section; belongs to the PRA-PH family.</text>
</comment>
<comment type="caution">
    <text evidence="18">The sequence shown here is derived from an EMBL/GenBank/DDBJ whole genome shotgun (WGS) entry which is preliminary data.</text>
</comment>
<evidence type="ECO:0000256" key="2">
    <source>
        <dbReference type="ARBA" id="ARBA00001460"/>
    </source>
</evidence>
<feature type="region of interest" description="Phosphoribosyl-ATP pyrophosphohydrolase" evidence="16">
    <location>
        <begin position="113"/>
        <end position="211"/>
    </location>
</feature>
<keyword evidence="12 16" id="KW-0378">Hydrolase</keyword>
<gene>
    <name evidence="16 18" type="primary">hisIE</name>
    <name evidence="16" type="synonym">hisI</name>
    <name evidence="18" type="ORF">GCM10022281_21980</name>
</gene>
<proteinExistence type="inferred from homology"/>
<name>A0ABP7UDJ5_9SPHN</name>
<dbReference type="InterPro" id="IPR038019">
    <property type="entry name" value="PRib_AMP_CycHydrolase_sf"/>
</dbReference>
<dbReference type="Pfam" id="PF01502">
    <property type="entry name" value="PRA-CH"/>
    <property type="match status" value="1"/>
</dbReference>
<keyword evidence="15 16" id="KW-0511">Multifunctional enzyme</keyword>
<dbReference type="SUPFAM" id="SSF101386">
    <property type="entry name" value="all-alpha NTP pyrophosphatases"/>
    <property type="match status" value="1"/>
</dbReference>
<keyword evidence="13 16" id="KW-0067">ATP-binding</keyword>
<dbReference type="HAMAP" id="MF_01020">
    <property type="entry name" value="HisE"/>
    <property type="match status" value="1"/>
</dbReference>
<keyword evidence="11 16" id="KW-0547">Nucleotide-binding</keyword>
<feature type="domain" description="Phosphoribosyl-AMP cyclohydrolase" evidence="17">
    <location>
        <begin position="31"/>
        <end position="103"/>
    </location>
</feature>
<evidence type="ECO:0000313" key="18">
    <source>
        <dbReference type="EMBL" id="GAA4040626.1"/>
    </source>
</evidence>
<feature type="region of interest" description="Phosphoribosyl-AMP cyclohydrolase" evidence="16">
    <location>
        <begin position="1"/>
        <end position="112"/>
    </location>
</feature>
<protein>
    <recommendedName>
        <fullName evidence="16">Histidine biosynthesis bifunctional protein HisIE</fullName>
    </recommendedName>
    <domain>
        <recommendedName>
            <fullName evidence="16">Phosphoribosyl-AMP cyclohydrolase</fullName>
            <shortName evidence="16">PRA-CH</shortName>
            <ecNumber evidence="16">3.5.4.19</ecNumber>
        </recommendedName>
    </domain>
    <domain>
        <recommendedName>
            <fullName evidence="16">Phosphoribosyl-ATP pyrophosphatase</fullName>
            <shortName evidence="16">PRA-PH</shortName>
            <ecNumber evidence="16">3.6.1.31</ecNumber>
        </recommendedName>
    </domain>
</protein>
<evidence type="ECO:0000256" key="1">
    <source>
        <dbReference type="ARBA" id="ARBA00000024"/>
    </source>
</evidence>
<comment type="subcellular location">
    <subcellularLocation>
        <location evidence="3 16">Cytoplasm</location>
    </subcellularLocation>
</comment>
<keyword evidence="9 16" id="KW-0963">Cytoplasm</keyword>
<comment type="catalytic activity">
    <reaction evidence="2 16">
        <text>1-(5-phospho-beta-D-ribosyl)-ATP + H2O = 1-(5-phospho-beta-D-ribosyl)-5'-AMP + diphosphate + H(+)</text>
        <dbReference type="Rhea" id="RHEA:22828"/>
        <dbReference type="ChEBI" id="CHEBI:15377"/>
        <dbReference type="ChEBI" id="CHEBI:15378"/>
        <dbReference type="ChEBI" id="CHEBI:33019"/>
        <dbReference type="ChEBI" id="CHEBI:59457"/>
        <dbReference type="ChEBI" id="CHEBI:73183"/>
        <dbReference type="EC" id="3.6.1.31"/>
    </reaction>
</comment>
<evidence type="ECO:0000256" key="16">
    <source>
        <dbReference type="HAMAP-Rule" id="MF_01019"/>
    </source>
</evidence>
<dbReference type="EMBL" id="BAABBR010000001">
    <property type="protein sequence ID" value="GAA4040626.1"/>
    <property type="molecule type" value="Genomic_DNA"/>
</dbReference>
<dbReference type="HAMAP" id="MF_01019">
    <property type="entry name" value="HisIE"/>
    <property type="match status" value="1"/>
</dbReference>
<comment type="pathway">
    <text evidence="4 16">Amino-acid biosynthesis; L-histidine biosynthesis; L-histidine from 5-phospho-alpha-D-ribose 1-diphosphate: step 3/9.</text>
</comment>
<dbReference type="InterPro" id="IPR023019">
    <property type="entry name" value="His_synth_HisIE"/>
</dbReference>
<evidence type="ECO:0000256" key="10">
    <source>
        <dbReference type="ARBA" id="ARBA00022605"/>
    </source>
</evidence>
<dbReference type="InterPro" id="IPR008179">
    <property type="entry name" value="HisE"/>
</dbReference>
<evidence type="ECO:0000256" key="12">
    <source>
        <dbReference type="ARBA" id="ARBA00022801"/>
    </source>
</evidence>
<accession>A0ABP7UDJ5</accession>
<evidence type="ECO:0000256" key="3">
    <source>
        <dbReference type="ARBA" id="ARBA00004496"/>
    </source>
</evidence>
<dbReference type="PANTHER" id="PTHR42945:SF9">
    <property type="entry name" value="HISTIDINE BIOSYNTHESIS BIFUNCTIONAL PROTEIN HISIE"/>
    <property type="match status" value="1"/>
</dbReference>
<dbReference type="CDD" id="cd11534">
    <property type="entry name" value="NTP-PPase_HisIE_like"/>
    <property type="match status" value="1"/>
</dbReference>
<dbReference type="Gene3D" id="3.10.20.810">
    <property type="entry name" value="Phosphoribosyl-AMP cyclohydrolase"/>
    <property type="match status" value="1"/>
</dbReference>
<dbReference type="InterPro" id="IPR002496">
    <property type="entry name" value="PRib_AMP_CycHydrolase_dom"/>
</dbReference>
<evidence type="ECO:0000313" key="19">
    <source>
        <dbReference type="Proteomes" id="UP001424459"/>
    </source>
</evidence>
<reference evidence="19" key="1">
    <citation type="journal article" date="2019" name="Int. J. Syst. Evol. Microbiol.">
        <title>The Global Catalogue of Microorganisms (GCM) 10K type strain sequencing project: providing services to taxonomists for standard genome sequencing and annotation.</title>
        <authorList>
            <consortium name="The Broad Institute Genomics Platform"/>
            <consortium name="The Broad Institute Genome Sequencing Center for Infectious Disease"/>
            <person name="Wu L."/>
            <person name="Ma J."/>
        </authorList>
    </citation>
    <scope>NUCLEOTIDE SEQUENCE [LARGE SCALE GENOMIC DNA]</scope>
    <source>
        <strain evidence="19">JCM 17564</strain>
    </source>
</reference>
<dbReference type="Gene3D" id="1.10.287.1080">
    <property type="entry name" value="MazG-like"/>
    <property type="match status" value="1"/>
</dbReference>
<evidence type="ECO:0000256" key="14">
    <source>
        <dbReference type="ARBA" id="ARBA00023102"/>
    </source>
</evidence>
<evidence type="ECO:0000256" key="4">
    <source>
        <dbReference type="ARBA" id="ARBA00005169"/>
    </source>
</evidence>
<organism evidence="18 19">
    <name type="scientific">Sphingomonas rosea</name>
    <dbReference type="NCBI Taxonomy" id="335605"/>
    <lineage>
        <taxon>Bacteria</taxon>
        <taxon>Pseudomonadati</taxon>
        <taxon>Pseudomonadota</taxon>
        <taxon>Alphaproteobacteria</taxon>
        <taxon>Sphingomonadales</taxon>
        <taxon>Sphingomonadaceae</taxon>
        <taxon>Sphingomonas</taxon>
    </lineage>
</organism>
<evidence type="ECO:0000259" key="17">
    <source>
        <dbReference type="Pfam" id="PF01502"/>
    </source>
</evidence>
<dbReference type="Pfam" id="PF01503">
    <property type="entry name" value="PRA-PH"/>
    <property type="match status" value="1"/>
</dbReference>
<dbReference type="EC" id="3.6.1.31" evidence="16"/>